<dbReference type="EMBL" id="CAUYUJ010007624">
    <property type="protein sequence ID" value="CAK0821380.1"/>
    <property type="molecule type" value="Genomic_DNA"/>
</dbReference>
<gene>
    <name evidence="7" type="ORF">PCOR1329_LOCUS22717</name>
</gene>
<comment type="caution">
    <text evidence="7">The sequence shown here is derived from an EMBL/GenBank/DDBJ whole genome shotgun (WGS) entry which is preliminary data.</text>
</comment>
<keyword evidence="8" id="KW-1185">Reference proteome</keyword>
<reference evidence="7" key="1">
    <citation type="submission" date="2023-10" db="EMBL/GenBank/DDBJ databases">
        <authorList>
            <person name="Chen Y."/>
            <person name="Shah S."/>
            <person name="Dougan E. K."/>
            <person name="Thang M."/>
            <person name="Chan C."/>
        </authorList>
    </citation>
    <scope>NUCLEOTIDE SEQUENCE [LARGE SCALE GENOMIC DNA]</scope>
</reference>
<dbReference type="Proteomes" id="UP001189429">
    <property type="component" value="Unassembled WGS sequence"/>
</dbReference>
<keyword evidence="4" id="KW-0449">Lipoprotein</keyword>
<protein>
    <recommendedName>
        <fullName evidence="5">Autophagy-related protein</fullName>
    </recommendedName>
</protein>
<evidence type="ECO:0000256" key="1">
    <source>
        <dbReference type="ARBA" id="ARBA00004370"/>
    </source>
</evidence>
<dbReference type="InterPro" id="IPR029071">
    <property type="entry name" value="Ubiquitin-like_domsf"/>
</dbReference>
<dbReference type="Gene3D" id="3.10.20.90">
    <property type="entry name" value="Phosphatidylinositol 3-kinase Catalytic Subunit, Chain A, domain 1"/>
    <property type="match status" value="1"/>
</dbReference>
<name>A0ABN9RQ76_9DINO</name>
<evidence type="ECO:0000256" key="2">
    <source>
        <dbReference type="ARBA" id="ARBA00007293"/>
    </source>
</evidence>
<evidence type="ECO:0000313" key="7">
    <source>
        <dbReference type="EMBL" id="CAK0821380.1"/>
    </source>
</evidence>
<dbReference type="InterPro" id="IPR004241">
    <property type="entry name" value="Atg8-like"/>
</dbReference>
<keyword evidence="3" id="KW-0472">Membrane</keyword>
<evidence type="ECO:0000256" key="3">
    <source>
        <dbReference type="ARBA" id="ARBA00023136"/>
    </source>
</evidence>
<evidence type="ECO:0000256" key="4">
    <source>
        <dbReference type="ARBA" id="ARBA00023288"/>
    </source>
</evidence>
<sequence>PFGLETGPPPSPLGRRRAGGGQGRCGRAHARSTHPRLSLGMPPRSQRSPWNPPEGALQHAEDEEAAAQSSGNRDDVEETRPQVGMDMQDTCPELADQDRAVPSPSQAGSDALLEDGAGREVVSSDARRVMGAAATVASAAGMALAGPVSGAALGAAAMYAATREGSTGKVARKVGSTFLTVTDRAVDAGLLAADAGAQMVGAAVEKGCQKISRDVDLATMPAPVRLGVRALLSSQAQPVRSPQASSKEAANYRQRYPDRVPVICERSPYSTGIPEMKKKKFIVPGSMLCGEFKYIIHKNLSQALAGHRGAEQTIYIFLNGLAPKTSAPMSELYERFRADDGFLYIKYGAESTLG</sequence>
<dbReference type="CDD" id="cd16108">
    <property type="entry name" value="Ubl_ATG8_like"/>
    <property type="match status" value="1"/>
</dbReference>
<organism evidence="7 8">
    <name type="scientific">Prorocentrum cordatum</name>
    <dbReference type="NCBI Taxonomy" id="2364126"/>
    <lineage>
        <taxon>Eukaryota</taxon>
        <taxon>Sar</taxon>
        <taxon>Alveolata</taxon>
        <taxon>Dinophyceae</taxon>
        <taxon>Prorocentrales</taxon>
        <taxon>Prorocentraceae</taxon>
        <taxon>Prorocentrum</taxon>
    </lineage>
</organism>
<comment type="similarity">
    <text evidence="2 5">Belongs to the ATG8 family.</text>
</comment>
<accession>A0ABN9RQ76</accession>
<evidence type="ECO:0000256" key="5">
    <source>
        <dbReference type="RuleBase" id="RU004384"/>
    </source>
</evidence>
<feature type="region of interest" description="Disordered" evidence="6">
    <location>
        <begin position="1"/>
        <end position="119"/>
    </location>
</feature>
<dbReference type="SUPFAM" id="SSF54236">
    <property type="entry name" value="Ubiquitin-like"/>
    <property type="match status" value="1"/>
</dbReference>
<keyword evidence="5" id="KW-0072">Autophagy</keyword>
<feature type="non-terminal residue" evidence="7">
    <location>
        <position position="1"/>
    </location>
</feature>
<evidence type="ECO:0000313" key="8">
    <source>
        <dbReference type="Proteomes" id="UP001189429"/>
    </source>
</evidence>
<comment type="subcellular location">
    <subcellularLocation>
        <location evidence="1">Membrane</location>
    </subcellularLocation>
</comment>
<proteinExistence type="inferred from homology"/>
<dbReference type="Pfam" id="PF02991">
    <property type="entry name" value="ATG8"/>
    <property type="match status" value="1"/>
</dbReference>
<dbReference type="PANTHER" id="PTHR10969">
    <property type="entry name" value="MICROTUBULE-ASSOCIATED PROTEINS 1A/1B LIGHT CHAIN 3-RELATED"/>
    <property type="match status" value="1"/>
</dbReference>
<evidence type="ECO:0000256" key="6">
    <source>
        <dbReference type="SAM" id="MobiDB-lite"/>
    </source>
</evidence>